<accession>A0A6B8RNW2</accession>
<dbReference type="KEGG" id="ppsc:EHS13_22200"/>
<dbReference type="PANTHER" id="PTHR24421:SF60">
    <property type="entry name" value="SENSOR HISTIDINE KINASE COMP"/>
    <property type="match status" value="1"/>
</dbReference>
<evidence type="ECO:0000256" key="5">
    <source>
        <dbReference type="ARBA" id="ARBA00022777"/>
    </source>
</evidence>
<dbReference type="InterPro" id="IPR050482">
    <property type="entry name" value="Sensor_HK_TwoCompSys"/>
</dbReference>
<evidence type="ECO:0000256" key="1">
    <source>
        <dbReference type="ARBA" id="ARBA00000085"/>
    </source>
</evidence>
<evidence type="ECO:0000256" key="7">
    <source>
        <dbReference type="ARBA" id="ARBA00023012"/>
    </source>
</evidence>
<reference evidence="11" key="1">
    <citation type="submission" date="2018-11" db="EMBL/GenBank/DDBJ databases">
        <title>Complete genome sequence of Paenibacillus sp. ML311-T8.</title>
        <authorList>
            <person name="Nam Y.-D."/>
            <person name="Kang J."/>
            <person name="Chung W.-H."/>
            <person name="Park Y.S."/>
        </authorList>
    </citation>
    <scope>NUCLEOTIDE SEQUENCE [LARGE SCALE GENOMIC DNA]</scope>
    <source>
        <strain evidence="11">ML311-T8</strain>
    </source>
</reference>
<keyword evidence="8" id="KW-0472">Membrane</keyword>
<keyword evidence="6" id="KW-0067">ATP-binding</keyword>
<keyword evidence="8" id="KW-1133">Transmembrane helix</keyword>
<dbReference type="SMART" id="SM00387">
    <property type="entry name" value="HATPase_c"/>
    <property type="match status" value="1"/>
</dbReference>
<dbReference type="InterPro" id="IPR036890">
    <property type="entry name" value="HATPase_C_sf"/>
</dbReference>
<feature type="transmembrane region" description="Helical" evidence="8">
    <location>
        <begin position="334"/>
        <end position="358"/>
    </location>
</feature>
<dbReference type="GO" id="GO:0000155">
    <property type="term" value="F:phosphorelay sensor kinase activity"/>
    <property type="evidence" value="ECO:0007669"/>
    <property type="project" value="InterPro"/>
</dbReference>
<evidence type="ECO:0000259" key="9">
    <source>
        <dbReference type="PROSITE" id="PS50109"/>
    </source>
</evidence>
<dbReference type="SUPFAM" id="SSF50156">
    <property type="entry name" value="PDZ domain-like"/>
    <property type="match status" value="1"/>
</dbReference>
<evidence type="ECO:0000256" key="8">
    <source>
        <dbReference type="SAM" id="Phobius"/>
    </source>
</evidence>
<feature type="transmembrane region" description="Helical" evidence="8">
    <location>
        <begin position="143"/>
        <end position="164"/>
    </location>
</feature>
<dbReference type="Gene3D" id="3.30.565.10">
    <property type="entry name" value="Histidine kinase-like ATPase, C-terminal domain"/>
    <property type="match status" value="1"/>
</dbReference>
<dbReference type="EMBL" id="CP034235">
    <property type="protein sequence ID" value="QGQ97402.1"/>
    <property type="molecule type" value="Genomic_DNA"/>
</dbReference>
<evidence type="ECO:0000313" key="10">
    <source>
        <dbReference type="EMBL" id="QGQ97402.1"/>
    </source>
</evidence>
<keyword evidence="7" id="KW-0902">Two-component regulatory system</keyword>
<gene>
    <name evidence="10" type="ORF">EHS13_22200</name>
</gene>
<name>A0A6B8RNW2_9BACL</name>
<keyword evidence="8" id="KW-0812">Transmembrane</keyword>
<feature type="transmembrane region" description="Helical" evidence="8">
    <location>
        <begin position="271"/>
        <end position="292"/>
    </location>
</feature>
<dbReference type="Gene3D" id="2.30.42.10">
    <property type="match status" value="1"/>
</dbReference>
<evidence type="ECO:0000313" key="11">
    <source>
        <dbReference type="Proteomes" id="UP000426246"/>
    </source>
</evidence>
<keyword evidence="11" id="KW-1185">Reference proteome</keyword>
<feature type="transmembrane region" description="Helical" evidence="8">
    <location>
        <begin position="170"/>
        <end position="191"/>
    </location>
</feature>
<evidence type="ECO:0000256" key="4">
    <source>
        <dbReference type="ARBA" id="ARBA00022741"/>
    </source>
</evidence>
<dbReference type="OrthoDB" id="9781904at2"/>
<evidence type="ECO:0000256" key="2">
    <source>
        <dbReference type="ARBA" id="ARBA00012438"/>
    </source>
</evidence>
<feature type="domain" description="Histidine kinase" evidence="9">
    <location>
        <begin position="679"/>
        <end position="772"/>
    </location>
</feature>
<organism evidence="10 11">
    <name type="scientific">Paenibacillus psychroresistens</name>
    <dbReference type="NCBI Taxonomy" id="1778678"/>
    <lineage>
        <taxon>Bacteria</taxon>
        <taxon>Bacillati</taxon>
        <taxon>Bacillota</taxon>
        <taxon>Bacilli</taxon>
        <taxon>Bacillales</taxon>
        <taxon>Paenibacillaceae</taxon>
        <taxon>Paenibacillus</taxon>
    </lineage>
</organism>
<protein>
    <recommendedName>
        <fullName evidence="2">histidine kinase</fullName>
        <ecNumber evidence="2">2.7.13.3</ecNumber>
    </recommendedName>
</protein>
<dbReference type="InterPro" id="IPR011712">
    <property type="entry name" value="Sig_transdc_His_kin_sub3_dim/P"/>
</dbReference>
<dbReference type="InterPro" id="IPR036034">
    <property type="entry name" value="PDZ_sf"/>
</dbReference>
<evidence type="ECO:0000256" key="3">
    <source>
        <dbReference type="ARBA" id="ARBA00022679"/>
    </source>
</evidence>
<sequence length="775" mass="89800">MKKKYIVFVLIVIFLAIRAWVVYVSFSYPYSGINLLKNKSNEYVINQFDMAKAASVFGLQLGDIVLKVNGNEVDEYSYVQKWRTLDRFESLLIERNGQRITVVAPKHTYFANSLLNLSYLGEILSFAMALLLYKKLRSYSARFLSLVFLNAGIVFMSLGVSIRGDLLGKVFINAGVMLVPVLFLHFLIIMLHEKANLTLPRGFLKYLYFPIILSTLLLFICINMKNIAYLVNYYTSLATMLYFILGLILNLLLLSYIYFIHRNKKTYASTLIKIVWLALFTSFLPLALLSFFPKFFYGYEWVNSSITGWAVLFLPITFAYLITTKQLYDIDTIFRRILLTLLISIVPSGFIVGVISFYLPRENLINNVGTLFFLILIVISFVLYSLEYITTKLERVIFPRKNQLKNALKKISKNMESISNMRELKEIILVDIVQTLHVFGGAIVFQYPHEIESITEGKINLATMESSLSNCELDSDESDYSVFPINQHEEYKSFLVMTRNKTNTHLNLEEKQWLGLIVSYLAVSLENLYLIRKLNLKLHELAAQIPNEQAAQEFVWFRKIMFELQEKERVRIAMDLHDTTMQDLYFLKLKMEAFMKEHIILEAGERKLASIYDYIEIINSNLRQSCFELYPHLLQEIGLIDTIRQVIEQEEIGLPFKLQFITKGAIKIEESSLEAKRHMFRIFQELLNNAKKHSKATSVKLELTFRQDYFYFIYEDDGIGFEEGRVSAKEISSSGNGIEQLKSRAIYLNGRFELETELGKGVRMQIILPKEGLIA</sequence>
<keyword evidence="5" id="KW-0418">Kinase</keyword>
<dbReference type="InterPro" id="IPR005467">
    <property type="entry name" value="His_kinase_dom"/>
</dbReference>
<proteinExistence type="predicted"/>
<dbReference type="Pfam" id="PF02518">
    <property type="entry name" value="HATPase_c"/>
    <property type="match status" value="1"/>
</dbReference>
<feature type="transmembrane region" description="Helical" evidence="8">
    <location>
        <begin position="240"/>
        <end position="259"/>
    </location>
</feature>
<dbReference type="AlphaFoldDB" id="A0A6B8RNW2"/>
<dbReference type="PROSITE" id="PS50109">
    <property type="entry name" value="HIS_KIN"/>
    <property type="match status" value="1"/>
</dbReference>
<dbReference type="Pfam" id="PF07730">
    <property type="entry name" value="HisKA_3"/>
    <property type="match status" value="1"/>
</dbReference>
<dbReference type="GO" id="GO:0016020">
    <property type="term" value="C:membrane"/>
    <property type="evidence" value="ECO:0007669"/>
    <property type="project" value="InterPro"/>
</dbReference>
<dbReference type="CDD" id="cd16917">
    <property type="entry name" value="HATPase_UhpB-NarQ-NarX-like"/>
    <property type="match status" value="1"/>
</dbReference>
<comment type="catalytic activity">
    <reaction evidence="1">
        <text>ATP + protein L-histidine = ADP + protein N-phospho-L-histidine.</text>
        <dbReference type="EC" id="2.7.13.3"/>
    </reaction>
</comment>
<dbReference type="GO" id="GO:0046983">
    <property type="term" value="F:protein dimerization activity"/>
    <property type="evidence" value="ECO:0007669"/>
    <property type="project" value="InterPro"/>
</dbReference>
<dbReference type="GO" id="GO:0005524">
    <property type="term" value="F:ATP binding"/>
    <property type="evidence" value="ECO:0007669"/>
    <property type="project" value="UniProtKB-KW"/>
</dbReference>
<dbReference type="InterPro" id="IPR003594">
    <property type="entry name" value="HATPase_dom"/>
</dbReference>
<dbReference type="SUPFAM" id="SSF55874">
    <property type="entry name" value="ATPase domain of HSP90 chaperone/DNA topoisomerase II/histidine kinase"/>
    <property type="match status" value="1"/>
</dbReference>
<evidence type="ECO:0000256" key="6">
    <source>
        <dbReference type="ARBA" id="ARBA00022840"/>
    </source>
</evidence>
<dbReference type="EC" id="2.7.13.3" evidence="2"/>
<keyword evidence="3" id="KW-0808">Transferase</keyword>
<dbReference type="RefSeq" id="WP_155702505.1">
    <property type="nucleotide sequence ID" value="NZ_CP034235.1"/>
</dbReference>
<keyword evidence="4" id="KW-0547">Nucleotide-binding</keyword>
<feature type="transmembrane region" description="Helical" evidence="8">
    <location>
        <begin position="304"/>
        <end position="322"/>
    </location>
</feature>
<feature type="transmembrane region" description="Helical" evidence="8">
    <location>
        <begin position="203"/>
        <end position="228"/>
    </location>
</feature>
<feature type="transmembrane region" description="Helical" evidence="8">
    <location>
        <begin position="364"/>
        <end position="386"/>
    </location>
</feature>
<feature type="transmembrane region" description="Helical" evidence="8">
    <location>
        <begin position="5"/>
        <end position="26"/>
    </location>
</feature>
<dbReference type="PANTHER" id="PTHR24421">
    <property type="entry name" value="NITRATE/NITRITE SENSOR PROTEIN NARX-RELATED"/>
    <property type="match status" value="1"/>
</dbReference>
<dbReference type="Gene3D" id="1.20.5.1930">
    <property type="match status" value="1"/>
</dbReference>
<dbReference type="Proteomes" id="UP000426246">
    <property type="component" value="Chromosome"/>
</dbReference>
<feature type="transmembrane region" description="Helical" evidence="8">
    <location>
        <begin position="109"/>
        <end position="131"/>
    </location>
</feature>